<accession>A0ABQ7DZB3</accession>
<sequence length="128" mass="14689">MHTPVYSRCIPWCKLDADSGVHPMHTPVYIRYIVRWPNCNKSKSEGLKCKKDQIGSQIGSKLGDGGGFNFWWTGWRTRQRVGLHRVGSPEVVERLRLLSLLYTGMSSVKLRPGRRSVKLQPDQAPVWR</sequence>
<proteinExistence type="predicted"/>
<reference evidence="1 2" key="1">
    <citation type="journal article" date="2020" name="BMC Genomics">
        <title>Intraspecific diversification of the crop wild relative Brassica cretica Lam. using demographic model selection.</title>
        <authorList>
            <person name="Kioukis A."/>
            <person name="Michalopoulou V.A."/>
            <person name="Briers L."/>
            <person name="Pirintsos S."/>
            <person name="Studholme D.J."/>
            <person name="Pavlidis P."/>
            <person name="Sarris P.F."/>
        </authorList>
    </citation>
    <scope>NUCLEOTIDE SEQUENCE [LARGE SCALE GENOMIC DNA]</scope>
    <source>
        <strain evidence="2">cv. PFS-1207/04</strain>
    </source>
</reference>
<organism evidence="1 2">
    <name type="scientific">Brassica cretica</name>
    <name type="common">Mustard</name>
    <dbReference type="NCBI Taxonomy" id="69181"/>
    <lineage>
        <taxon>Eukaryota</taxon>
        <taxon>Viridiplantae</taxon>
        <taxon>Streptophyta</taxon>
        <taxon>Embryophyta</taxon>
        <taxon>Tracheophyta</taxon>
        <taxon>Spermatophyta</taxon>
        <taxon>Magnoliopsida</taxon>
        <taxon>eudicotyledons</taxon>
        <taxon>Gunneridae</taxon>
        <taxon>Pentapetalae</taxon>
        <taxon>rosids</taxon>
        <taxon>malvids</taxon>
        <taxon>Brassicales</taxon>
        <taxon>Brassicaceae</taxon>
        <taxon>Brassiceae</taxon>
        <taxon>Brassica</taxon>
    </lineage>
</organism>
<comment type="caution">
    <text evidence="1">The sequence shown here is derived from an EMBL/GenBank/DDBJ whole genome shotgun (WGS) entry which is preliminary data.</text>
</comment>
<evidence type="ECO:0000313" key="2">
    <source>
        <dbReference type="Proteomes" id="UP000266723"/>
    </source>
</evidence>
<protein>
    <submittedName>
        <fullName evidence="1">Uncharacterized protein</fullName>
    </submittedName>
</protein>
<gene>
    <name evidence="1" type="ORF">DY000_02032059</name>
</gene>
<keyword evidence="2" id="KW-1185">Reference proteome</keyword>
<evidence type="ECO:0000313" key="1">
    <source>
        <dbReference type="EMBL" id="KAF3582691.1"/>
    </source>
</evidence>
<dbReference type="Proteomes" id="UP000266723">
    <property type="component" value="Unassembled WGS sequence"/>
</dbReference>
<name>A0ABQ7DZB3_BRACR</name>
<dbReference type="EMBL" id="QGKV02000649">
    <property type="protein sequence ID" value="KAF3582691.1"/>
    <property type="molecule type" value="Genomic_DNA"/>
</dbReference>